<evidence type="ECO:0000313" key="4">
    <source>
        <dbReference type="Proteomes" id="UP000297403"/>
    </source>
</evidence>
<dbReference type="Pfam" id="PF04892">
    <property type="entry name" value="VanZ"/>
    <property type="match status" value="1"/>
</dbReference>
<keyword evidence="4" id="KW-1185">Reference proteome</keyword>
<proteinExistence type="predicted"/>
<dbReference type="AlphaFoldDB" id="A0AAQ2C8H9"/>
<dbReference type="PANTHER" id="PTHR28008:SF1">
    <property type="entry name" value="DOMAIN PROTEIN, PUTATIVE (AFU_ORTHOLOGUE AFUA_3G10980)-RELATED"/>
    <property type="match status" value="1"/>
</dbReference>
<evidence type="ECO:0000256" key="1">
    <source>
        <dbReference type="SAM" id="Phobius"/>
    </source>
</evidence>
<feature type="transmembrane region" description="Helical" evidence="1">
    <location>
        <begin position="116"/>
        <end position="137"/>
    </location>
</feature>
<name>A0AAQ2C8H9_9MICO</name>
<dbReference type="RefSeq" id="WP_134366388.1">
    <property type="nucleotide sequence ID" value="NZ_SOFY01000014.1"/>
</dbReference>
<comment type="caution">
    <text evidence="3">The sequence shown here is derived from an EMBL/GenBank/DDBJ whole genome shotgun (WGS) entry which is preliminary data.</text>
</comment>
<evidence type="ECO:0000259" key="2">
    <source>
        <dbReference type="Pfam" id="PF04892"/>
    </source>
</evidence>
<sequence length="154" mass="16958">MLHRHPVLSSATLAYLAFVGWVTLGPQPLNTSNNGWLLRALGFFARHDSTDWITYGRVEFAANIGMFIPIGVFLVLLFGRRQWWLAIVVGVALTCSIEFTQQFLPTRYPDLRDLVANTAGAVLGVLVALVITAWKIVPRKTDAAGRAASVGYSR</sequence>
<feature type="domain" description="VanZ-like" evidence="2">
    <location>
        <begin position="13"/>
        <end position="131"/>
    </location>
</feature>
<dbReference type="PANTHER" id="PTHR28008">
    <property type="entry name" value="DOMAIN PROTEIN, PUTATIVE (AFU_ORTHOLOGUE AFUA_3G10980)-RELATED"/>
    <property type="match status" value="1"/>
</dbReference>
<dbReference type="EMBL" id="SOFY01000014">
    <property type="protein sequence ID" value="TFC51311.1"/>
    <property type="molecule type" value="Genomic_DNA"/>
</dbReference>
<dbReference type="InterPro" id="IPR006976">
    <property type="entry name" value="VanZ-like"/>
</dbReference>
<feature type="transmembrane region" description="Helical" evidence="1">
    <location>
        <begin position="60"/>
        <end position="78"/>
    </location>
</feature>
<keyword evidence="1" id="KW-1133">Transmembrane helix</keyword>
<keyword evidence="1" id="KW-0812">Transmembrane</keyword>
<feature type="transmembrane region" description="Helical" evidence="1">
    <location>
        <begin position="7"/>
        <end position="24"/>
    </location>
</feature>
<keyword evidence="1" id="KW-0472">Membrane</keyword>
<dbReference type="NCBIfam" id="NF037970">
    <property type="entry name" value="vanZ_1"/>
    <property type="match status" value="1"/>
</dbReference>
<protein>
    <submittedName>
        <fullName evidence="3">VanZ family protein</fullName>
    </submittedName>
</protein>
<gene>
    <name evidence="3" type="ORF">E3O49_04415</name>
</gene>
<organism evidence="3 4">
    <name type="scientific">Cryobacterium shii</name>
    <dbReference type="NCBI Taxonomy" id="1259235"/>
    <lineage>
        <taxon>Bacteria</taxon>
        <taxon>Bacillati</taxon>
        <taxon>Actinomycetota</taxon>
        <taxon>Actinomycetes</taxon>
        <taxon>Micrococcales</taxon>
        <taxon>Microbacteriaceae</taxon>
        <taxon>Cryobacterium</taxon>
    </lineage>
</organism>
<dbReference type="Proteomes" id="UP000297403">
    <property type="component" value="Unassembled WGS sequence"/>
</dbReference>
<evidence type="ECO:0000313" key="3">
    <source>
        <dbReference type="EMBL" id="TFC51311.1"/>
    </source>
</evidence>
<accession>A0AAQ2C8H9</accession>
<feature type="transmembrane region" description="Helical" evidence="1">
    <location>
        <begin position="83"/>
        <end position="104"/>
    </location>
</feature>
<reference evidence="3 4" key="1">
    <citation type="submission" date="2019-03" db="EMBL/GenBank/DDBJ databases">
        <title>Genomics of glacier-inhabiting Cryobacterium strains.</title>
        <authorList>
            <person name="Liu Q."/>
            <person name="Xin Y.-H."/>
        </authorList>
    </citation>
    <scope>NUCLEOTIDE SEQUENCE [LARGE SCALE GENOMIC DNA]</scope>
    <source>
        <strain evidence="4">TMT1-22</strain>
    </source>
</reference>